<keyword evidence="4" id="KW-0904">Protein phosphatase</keyword>
<dbReference type="InterPro" id="IPR036196">
    <property type="entry name" value="Ptyr_pPase_sf"/>
</dbReference>
<dbReference type="InterPro" id="IPR050438">
    <property type="entry name" value="LMW_PTPase"/>
</dbReference>
<feature type="active site" evidence="6">
    <location>
        <position position="15"/>
    </location>
</feature>
<keyword evidence="9" id="KW-1185">Reference proteome</keyword>
<organism evidence="8 9">
    <name type="scientific">Sodalis glossinidius (strain morsitans)</name>
    <dbReference type="NCBI Taxonomy" id="343509"/>
    <lineage>
        <taxon>Bacteria</taxon>
        <taxon>Pseudomonadati</taxon>
        <taxon>Pseudomonadota</taxon>
        <taxon>Gammaproteobacteria</taxon>
        <taxon>Enterobacterales</taxon>
        <taxon>Bruguierivoracaceae</taxon>
        <taxon>Sodalis</taxon>
    </lineage>
</organism>
<dbReference type="CDD" id="cd16343">
    <property type="entry name" value="LMWPTP"/>
    <property type="match status" value="1"/>
</dbReference>
<dbReference type="KEGG" id="sgl:SG0979"/>
<evidence type="ECO:0000256" key="5">
    <source>
        <dbReference type="ARBA" id="ARBA00051722"/>
    </source>
</evidence>
<dbReference type="GO" id="GO:0004725">
    <property type="term" value="F:protein tyrosine phosphatase activity"/>
    <property type="evidence" value="ECO:0007669"/>
    <property type="project" value="UniProtKB-EC"/>
</dbReference>
<dbReference type="AlphaFoldDB" id="Q2NUC1"/>
<dbReference type="EMBL" id="AP008232">
    <property type="protein sequence ID" value="BAE74254.1"/>
    <property type="molecule type" value="Genomic_DNA"/>
</dbReference>
<accession>Q2NUC1</accession>
<sequence length="142" mass="15855">MFNKILVVCVGNICRSPTGEWLLKKYIPDKTIESAGINALIGNDADAKALEVAKKNQLDIVGHQARQLNRRLCKDYDLILVMEKGHIDAVCQIAPGARGKVMLYGHWIAKEIPDPYCKSLEAFEATYLLLKQAAREWASKLS</sequence>
<keyword evidence="3" id="KW-0378">Hydrolase</keyword>
<evidence type="ECO:0000313" key="8">
    <source>
        <dbReference type="EMBL" id="BAE74254.1"/>
    </source>
</evidence>
<evidence type="ECO:0000256" key="2">
    <source>
        <dbReference type="ARBA" id="ARBA00013064"/>
    </source>
</evidence>
<dbReference type="PANTHER" id="PTHR11717:SF31">
    <property type="entry name" value="LOW MOLECULAR WEIGHT PROTEIN-TYROSINE-PHOSPHATASE ETP-RELATED"/>
    <property type="match status" value="1"/>
</dbReference>
<evidence type="ECO:0000256" key="3">
    <source>
        <dbReference type="ARBA" id="ARBA00022801"/>
    </source>
</evidence>
<reference evidence="8 9" key="1">
    <citation type="journal article" date="2006" name="Genome Res.">
        <title>Massive genome erosion and functional adaptations provide insights into the symbiotic lifestyle of Sodalis glossinidius in the tsetse host.</title>
        <authorList>
            <person name="Toh H."/>
            <person name="Weiss B.L."/>
            <person name="Perkin S.A.H."/>
            <person name="Yamashita A."/>
            <person name="Oshima K."/>
            <person name="Hattori M."/>
            <person name="Aksoy S."/>
        </authorList>
    </citation>
    <scope>NUCLEOTIDE SEQUENCE [LARGE SCALE GENOMIC DNA]</scope>
    <source>
        <strain evidence="9">morsitans</strain>
    </source>
</reference>
<dbReference type="Proteomes" id="UP000001932">
    <property type="component" value="Chromosome"/>
</dbReference>
<protein>
    <recommendedName>
        <fullName evidence="2">protein-tyrosine-phosphatase</fullName>
        <ecNumber evidence="2">3.1.3.48</ecNumber>
    </recommendedName>
</protein>
<dbReference type="HOGENOM" id="CLU_071415_1_1_6"/>
<dbReference type="SMART" id="SM00226">
    <property type="entry name" value="LMWPc"/>
    <property type="match status" value="1"/>
</dbReference>
<comment type="similarity">
    <text evidence="1">Belongs to the low molecular weight phosphotyrosine protein phosphatase family.</text>
</comment>
<dbReference type="SUPFAM" id="SSF52788">
    <property type="entry name" value="Phosphotyrosine protein phosphatases I"/>
    <property type="match status" value="1"/>
</dbReference>
<feature type="active site" description="Proton donor" evidence="6">
    <location>
        <position position="114"/>
    </location>
</feature>
<dbReference type="eggNOG" id="COG0394">
    <property type="taxonomic scope" value="Bacteria"/>
</dbReference>
<feature type="active site" description="Nucleophile" evidence="6">
    <location>
        <position position="9"/>
    </location>
</feature>
<dbReference type="RefSeq" id="WP_011410840.1">
    <property type="nucleotide sequence ID" value="NC_007712.1"/>
</dbReference>
<dbReference type="BioCyc" id="SGLO343509:SGP1_RS08405-MONOMER"/>
<evidence type="ECO:0000256" key="6">
    <source>
        <dbReference type="PIRSR" id="PIRSR617867-1"/>
    </source>
</evidence>
<evidence type="ECO:0000256" key="4">
    <source>
        <dbReference type="ARBA" id="ARBA00022912"/>
    </source>
</evidence>
<gene>
    <name evidence="8" type="ordered locus">SG0979</name>
</gene>
<dbReference type="PRINTS" id="PR00719">
    <property type="entry name" value="LMWPTPASE"/>
</dbReference>
<evidence type="ECO:0000313" key="9">
    <source>
        <dbReference type="Proteomes" id="UP000001932"/>
    </source>
</evidence>
<dbReference type="OrthoDB" id="9784339at2"/>
<evidence type="ECO:0000259" key="7">
    <source>
        <dbReference type="SMART" id="SM00226"/>
    </source>
</evidence>
<evidence type="ECO:0000256" key="1">
    <source>
        <dbReference type="ARBA" id="ARBA00011063"/>
    </source>
</evidence>
<dbReference type="Pfam" id="PF01451">
    <property type="entry name" value="LMWPc"/>
    <property type="match status" value="1"/>
</dbReference>
<dbReference type="InterPro" id="IPR023485">
    <property type="entry name" value="Ptyr_pPase"/>
</dbReference>
<name>Q2NUC1_SODGM</name>
<dbReference type="EC" id="3.1.3.48" evidence="2"/>
<dbReference type="InterPro" id="IPR017867">
    <property type="entry name" value="Tyr_phospatase_low_mol_wt"/>
</dbReference>
<comment type="catalytic activity">
    <reaction evidence="5">
        <text>O-phospho-L-tyrosyl-[protein] + H2O = L-tyrosyl-[protein] + phosphate</text>
        <dbReference type="Rhea" id="RHEA:10684"/>
        <dbReference type="Rhea" id="RHEA-COMP:10136"/>
        <dbReference type="Rhea" id="RHEA-COMP:20101"/>
        <dbReference type="ChEBI" id="CHEBI:15377"/>
        <dbReference type="ChEBI" id="CHEBI:43474"/>
        <dbReference type="ChEBI" id="CHEBI:46858"/>
        <dbReference type="ChEBI" id="CHEBI:61978"/>
        <dbReference type="EC" id="3.1.3.48"/>
    </reaction>
</comment>
<dbReference type="STRING" id="343509.SG0979"/>
<dbReference type="FunFam" id="3.40.50.2300:FF:000041">
    <property type="entry name" value="Low molecular weight protein-tyrosine-phosphatase"/>
    <property type="match status" value="1"/>
</dbReference>
<dbReference type="Gene3D" id="3.40.50.2300">
    <property type="match status" value="1"/>
</dbReference>
<feature type="domain" description="Phosphotyrosine protein phosphatase I" evidence="7">
    <location>
        <begin position="3"/>
        <end position="140"/>
    </location>
</feature>
<proteinExistence type="inferred from homology"/>
<dbReference type="PANTHER" id="PTHR11717">
    <property type="entry name" value="LOW MOLECULAR WEIGHT PROTEIN TYROSINE PHOSPHATASE"/>
    <property type="match status" value="1"/>
</dbReference>